<evidence type="ECO:0000313" key="1">
    <source>
        <dbReference type="EMBL" id="KAH3737155.1"/>
    </source>
</evidence>
<name>A0A9D4HVW5_DREPO</name>
<dbReference type="AlphaFoldDB" id="A0A9D4HVW5"/>
<dbReference type="Proteomes" id="UP000828390">
    <property type="component" value="Unassembled WGS sequence"/>
</dbReference>
<reference evidence="1" key="1">
    <citation type="journal article" date="2019" name="bioRxiv">
        <title>The Genome of the Zebra Mussel, Dreissena polymorpha: A Resource for Invasive Species Research.</title>
        <authorList>
            <person name="McCartney M.A."/>
            <person name="Auch B."/>
            <person name="Kono T."/>
            <person name="Mallez S."/>
            <person name="Zhang Y."/>
            <person name="Obille A."/>
            <person name="Becker A."/>
            <person name="Abrahante J.E."/>
            <person name="Garbe J."/>
            <person name="Badalamenti J.P."/>
            <person name="Herman A."/>
            <person name="Mangelson H."/>
            <person name="Liachko I."/>
            <person name="Sullivan S."/>
            <person name="Sone E.D."/>
            <person name="Koren S."/>
            <person name="Silverstein K.A.T."/>
            <person name="Beckman K.B."/>
            <person name="Gohl D.M."/>
        </authorList>
    </citation>
    <scope>NUCLEOTIDE SEQUENCE</scope>
    <source>
        <strain evidence="1">Duluth1</strain>
        <tissue evidence="1">Whole animal</tissue>
    </source>
</reference>
<organism evidence="1 2">
    <name type="scientific">Dreissena polymorpha</name>
    <name type="common">Zebra mussel</name>
    <name type="synonym">Mytilus polymorpha</name>
    <dbReference type="NCBI Taxonomy" id="45954"/>
    <lineage>
        <taxon>Eukaryota</taxon>
        <taxon>Metazoa</taxon>
        <taxon>Spiralia</taxon>
        <taxon>Lophotrochozoa</taxon>
        <taxon>Mollusca</taxon>
        <taxon>Bivalvia</taxon>
        <taxon>Autobranchia</taxon>
        <taxon>Heteroconchia</taxon>
        <taxon>Euheterodonta</taxon>
        <taxon>Imparidentia</taxon>
        <taxon>Neoheterodontei</taxon>
        <taxon>Myida</taxon>
        <taxon>Dreissenoidea</taxon>
        <taxon>Dreissenidae</taxon>
        <taxon>Dreissena</taxon>
    </lineage>
</organism>
<gene>
    <name evidence="1" type="ORF">DPMN_043734</name>
</gene>
<reference evidence="1" key="2">
    <citation type="submission" date="2020-11" db="EMBL/GenBank/DDBJ databases">
        <authorList>
            <person name="McCartney M.A."/>
            <person name="Auch B."/>
            <person name="Kono T."/>
            <person name="Mallez S."/>
            <person name="Becker A."/>
            <person name="Gohl D.M."/>
            <person name="Silverstein K.A.T."/>
            <person name="Koren S."/>
            <person name="Bechman K.B."/>
            <person name="Herman A."/>
            <person name="Abrahante J.E."/>
            <person name="Garbe J."/>
        </authorList>
    </citation>
    <scope>NUCLEOTIDE SEQUENCE</scope>
    <source>
        <strain evidence="1">Duluth1</strain>
        <tissue evidence="1">Whole animal</tissue>
    </source>
</reference>
<accession>A0A9D4HVW5</accession>
<sequence>MEVCCESHMRQAANYQPLPGQASHPGQGWNTSSYIDRPSTRWCTWSTCDP</sequence>
<protein>
    <submittedName>
        <fullName evidence="1">Uncharacterized protein</fullName>
    </submittedName>
</protein>
<proteinExistence type="predicted"/>
<comment type="caution">
    <text evidence="1">The sequence shown here is derived from an EMBL/GenBank/DDBJ whole genome shotgun (WGS) entry which is preliminary data.</text>
</comment>
<keyword evidence="2" id="KW-1185">Reference proteome</keyword>
<evidence type="ECO:0000313" key="2">
    <source>
        <dbReference type="Proteomes" id="UP000828390"/>
    </source>
</evidence>
<dbReference type="EMBL" id="JAIWYP010000011">
    <property type="protein sequence ID" value="KAH3737155.1"/>
    <property type="molecule type" value="Genomic_DNA"/>
</dbReference>